<dbReference type="GO" id="GO:0005886">
    <property type="term" value="C:plasma membrane"/>
    <property type="evidence" value="ECO:0007669"/>
    <property type="project" value="UniProtKB-SubCell"/>
</dbReference>
<dbReference type="GO" id="GO:0048038">
    <property type="term" value="F:quinone binding"/>
    <property type="evidence" value="ECO:0007669"/>
    <property type="project" value="UniProtKB-KW"/>
</dbReference>
<dbReference type="InterPro" id="IPR010218">
    <property type="entry name" value="NADH_DH_suC"/>
</dbReference>
<dbReference type="Pfam" id="PF00329">
    <property type="entry name" value="Complex1_30kDa"/>
    <property type="match status" value="1"/>
</dbReference>
<dbReference type="HAMAP" id="MF_01357">
    <property type="entry name" value="NDH1_NuoC"/>
    <property type="match status" value="1"/>
</dbReference>
<keyword evidence="3" id="KW-0472">Membrane</keyword>
<dbReference type="PANTHER" id="PTHR10884:SF14">
    <property type="entry name" value="NADH DEHYDROGENASE [UBIQUINONE] IRON-SULFUR PROTEIN 3, MITOCHONDRIAL"/>
    <property type="match status" value="1"/>
</dbReference>
<keyword evidence="3" id="KW-1003">Cell membrane</keyword>
<proteinExistence type="inferred from homology"/>
<gene>
    <name evidence="3" type="primary">nuoC</name>
    <name evidence="6" type="ORF">SAMN05421756_109156</name>
</gene>
<keyword evidence="7" id="KW-1185">Reference proteome</keyword>
<evidence type="ECO:0000256" key="4">
    <source>
        <dbReference type="SAM" id="MobiDB-lite"/>
    </source>
</evidence>
<dbReference type="AlphaFoldDB" id="A0A1H9LWV9"/>
<comment type="catalytic activity">
    <reaction evidence="3">
        <text>a quinone + NADH + 5 H(+)(in) = a quinol + NAD(+) + 4 H(+)(out)</text>
        <dbReference type="Rhea" id="RHEA:57888"/>
        <dbReference type="ChEBI" id="CHEBI:15378"/>
        <dbReference type="ChEBI" id="CHEBI:24646"/>
        <dbReference type="ChEBI" id="CHEBI:57540"/>
        <dbReference type="ChEBI" id="CHEBI:57945"/>
        <dbReference type="ChEBI" id="CHEBI:132124"/>
    </reaction>
</comment>
<dbReference type="GO" id="GO:0050136">
    <property type="term" value="F:NADH dehydrogenase (quinone) (non-electrogenic) activity"/>
    <property type="evidence" value="ECO:0007669"/>
    <property type="project" value="UniProtKB-UniRule"/>
</dbReference>
<evidence type="ECO:0000256" key="2">
    <source>
        <dbReference type="ARBA" id="ARBA00022448"/>
    </source>
</evidence>
<comment type="similarity">
    <text evidence="1 3">Belongs to the complex I 30 kDa subunit family.</text>
</comment>
<feature type="domain" description="NADH:ubiquinone oxidoreductase 30kDa subunit" evidence="5">
    <location>
        <begin position="163"/>
        <end position="284"/>
    </location>
</feature>
<keyword evidence="3" id="KW-0520">NAD</keyword>
<comment type="subunit">
    <text evidence="3">NDH-1 is composed of 14 different subunits. Subunits NuoB, C, D, E, F, and G constitute the peripheral sector of the complex.</text>
</comment>
<feature type="compositionally biased region" description="Polar residues" evidence="4">
    <location>
        <begin position="1"/>
        <end position="16"/>
    </location>
</feature>
<evidence type="ECO:0000313" key="6">
    <source>
        <dbReference type="EMBL" id="SER15914.1"/>
    </source>
</evidence>
<dbReference type="STRING" id="1036181.SAMN05421756_109156"/>
<dbReference type="NCBIfam" id="NF005856">
    <property type="entry name" value="PRK07785.1"/>
    <property type="match status" value="1"/>
</dbReference>
<sequence length="304" mass="32922">MSGPTNADNAKATSDAAQAEKVTGESDANAPVKGAVPEGESAPDRGTEAGSKTGSATPVSTASTDAAEDRAETEQVEQGETAVATTQRDTEVLRVQHGMFGVKGSGDTSGYGGLSRVIDFPAAGQPPYGGWWDEVHERMTALSPNSSDIIEKVVVHRGEITFHVVRSQLATLARHLRDDPHLRFEFCSSVSGVHYPGDAGRELHAVYHLQSMTYNRRIRLEVSVPDADPHIPSVVPTYPGADWHERETYDMFGIVFDGHPALTRILMPDDWPGHPQRKDYPLGGIDVEYHGASVPPPDQRRTYS</sequence>
<dbReference type="InterPro" id="IPR001268">
    <property type="entry name" value="NADH_UbQ_OxRdtase_30kDa_su"/>
</dbReference>
<dbReference type="NCBIfam" id="TIGR01961">
    <property type="entry name" value="NuoC_fam"/>
    <property type="match status" value="1"/>
</dbReference>
<dbReference type="Gene3D" id="3.30.460.80">
    <property type="entry name" value="NADH:ubiquinone oxidoreductase, 30kDa subunit"/>
    <property type="match status" value="1"/>
</dbReference>
<dbReference type="EC" id="7.1.1.-" evidence="3"/>
<dbReference type="EMBL" id="FOFA01000009">
    <property type="protein sequence ID" value="SER15914.1"/>
    <property type="molecule type" value="Genomic_DNA"/>
</dbReference>
<dbReference type="Proteomes" id="UP000198504">
    <property type="component" value="Unassembled WGS sequence"/>
</dbReference>
<accession>A0A1H9LWV9</accession>
<keyword evidence="2 3" id="KW-0813">Transport</keyword>
<name>A0A1H9LWV9_9ACTN</name>
<feature type="compositionally biased region" description="Polar residues" evidence="4">
    <location>
        <begin position="50"/>
        <end position="64"/>
    </location>
</feature>
<dbReference type="InterPro" id="IPR037232">
    <property type="entry name" value="NADH_quin_OxRdtase_su_C/D-like"/>
</dbReference>
<comment type="function">
    <text evidence="3">NDH-1 shuttles electrons from NADH, via FMN and iron-sulfur (Fe-S) centers, to quinones in the respiratory chain. The immediate electron acceptor for the enzyme in this species is believed to be a menaquinone. Couples the redox reaction to proton translocation (for every two electrons transferred, four hydrogen ions are translocated across the cytoplasmic membrane), and thus conserves the redox energy in a proton gradient.</text>
</comment>
<dbReference type="PANTHER" id="PTHR10884">
    <property type="entry name" value="NADH DEHYDROGENASE UBIQUINONE IRON-SULFUR PROTEIN 3"/>
    <property type="match status" value="1"/>
</dbReference>
<comment type="subcellular location">
    <subcellularLocation>
        <location evidence="3">Cell membrane</location>
        <topology evidence="3">Peripheral membrane protein</topology>
        <orientation evidence="3">Cytoplasmic side</orientation>
    </subcellularLocation>
</comment>
<evidence type="ECO:0000256" key="1">
    <source>
        <dbReference type="ARBA" id="ARBA00007569"/>
    </source>
</evidence>
<dbReference type="GO" id="GO:0008137">
    <property type="term" value="F:NADH dehydrogenase (ubiquinone) activity"/>
    <property type="evidence" value="ECO:0007669"/>
    <property type="project" value="InterPro"/>
</dbReference>
<reference evidence="7" key="1">
    <citation type="submission" date="2016-10" db="EMBL/GenBank/DDBJ databases">
        <authorList>
            <person name="Varghese N."/>
            <person name="Submissions S."/>
        </authorList>
    </citation>
    <scope>NUCLEOTIDE SEQUENCE [LARGE SCALE GENOMIC DNA]</scope>
    <source>
        <strain evidence="7">CGMCC 4.6856</strain>
    </source>
</reference>
<keyword evidence="3" id="KW-1278">Translocase</keyword>
<organism evidence="6 7">
    <name type="scientific">Microlunatus flavus</name>
    <dbReference type="NCBI Taxonomy" id="1036181"/>
    <lineage>
        <taxon>Bacteria</taxon>
        <taxon>Bacillati</taxon>
        <taxon>Actinomycetota</taxon>
        <taxon>Actinomycetes</taxon>
        <taxon>Propionibacteriales</taxon>
        <taxon>Propionibacteriaceae</taxon>
        <taxon>Microlunatus</taxon>
    </lineage>
</organism>
<feature type="region of interest" description="Disordered" evidence="4">
    <location>
        <begin position="1"/>
        <end position="86"/>
    </location>
</feature>
<evidence type="ECO:0000256" key="3">
    <source>
        <dbReference type="HAMAP-Rule" id="MF_01357"/>
    </source>
</evidence>
<evidence type="ECO:0000313" key="7">
    <source>
        <dbReference type="Proteomes" id="UP000198504"/>
    </source>
</evidence>
<dbReference type="SUPFAM" id="SSF143243">
    <property type="entry name" value="Nqo5-like"/>
    <property type="match status" value="1"/>
</dbReference>
<keyword evidence="3" id="KW-0874">Quinone</keyword>
<protein>
    <recommendedName>
        <fullName evidence="3">NADH-quinone oxidoreductase subunit C</fullName>
        <ecNumber evidence="3">7.1.1.-</ecNumber>
    </recommendedName>
    <alternativeName>
        <fullName evidence="3">NADH dehydrogenase I subunit C</fullName>
    </alternativeName>
    <alternativeName>
        <fullName evidence="3">NDH-1 subunit C</fullName>
    </alternativeName>
</protein>
<evidence type="ECO:0000259" key="5">
    <source>
        <dbReference type="Pfam" id="PF00329"/>
    </source>
</evidence>